<dbReference type="PANTHER" id="PTHR37302">
    <property type="entry name" value="SLR1116 PROTEIN"/>
    <property type="match status" value="1"/>
</dbReference>
<reference evidence="4 5" key="1">
    <citation type="submission" date="2017-05" db="EMBL/GenBank/DDBJ databases">
        <authorList>
            <person name="Varghese N."/>
            <person name="Submissions S."/>
        </authorList>
    </citation>
    <scope>NUCLEOTIDE SEQUENCE [LARGE SCALE GENOMIC DNA]</scope>
    <source>
        <strain evidence="4 5">DSM 21342</strain>
    </source>
</reference>
<feature type="binding site" evidence="3">
    <location>
        <position position="128"/>
    </location>
    <ligand>
        <name>a divalent metal cation</name>
        <dbReference type="ChEBI" id="CHEBI:60240"/>
    </ligand>
</feature>
<keyword evidence="2 3" id="KW-0479">Metal-binding</keyword>
<dbReference type="EMBL" id="FXSZ01000004">
    <property type="protein sequence ID" value="SMO59644.1"/>
    <property type="molecule type" value="Genomic_DNA"/>
</dbReference>
<accession>A0A521CJQ2</accession>
<evidence type="ECO:0000313" key="4">
    <source>
        <dbReference type="EMBL" id="SMO59644.1"/>
    </source>
</evidence>
<gene>
    <name evidence="4" type="ORF">SAMN06265350_104137</name>
</gene>
<dbReference type="GO" id="GO:0046872">
    <property type="term" value="F:metal ion binding"/>
    <property type="evidence" value="ECO:0007669"/>
    <property type="project" value="UniProtKB-KW"/>
</dbReference>
<evidence type="ECO:0000256" key="1">
    <source>
        <dbReference type="ARBA" id="ARBA00008635"/>
    </source>
</evidence>
<dbReference type="Proteomes" id="UP000315971">
    <property type="component" value="Unassembled WGS sequence"/>
</dbReference>
<dbReference type="Pfam" id="PF05163">
    <property type="entry name" value="DinB"/>
    <property type="match status" value="1"/>
</dbReference>
<feature type="binding site" evidence="3">
    <location>
        <position position="40"/>
    </location>
    <ligand>
        <name>a divalent metal cation</name>
        <dbReference type="ChEBI" id="CHEBI:60240"/>
    </ligand>
</feature>
<dbReference type="Gene3D" id="1.20.120.450">
    <property type="entry name" value="dinb family like domain"/>
    <property type="match status" value="1"/>
</dbReference>
<dbReference type="SUPFAM" id="SSF109854">
    <property type="entry name" value="DinB/YfiT-like putative metalloenzymes"/>
    <property type="match status" value="1"/>
</dbReference>
<keyword evidence="5" id="KW-1185">Reference proteome</keyword>
<sequence>MEMKNYLIDTFRFNDHANNMVLKKIKELPDKTASIKFFSHLINSQNKWMQRILNNPEAPTMSWWDPVYDLNDLEKEWSSSLQIWLDYLESKTEEELVEELTFIGFDGDKWAATAKDIALQLNYHSIHHRAQIQTLIRQQGLEPDFVDYIGTKYRKLS</sequence>
<organism evidence="4 5">
    <name type="scientific">Solitalea koreensis</name>
    <dbReference type="NCBI Taxonomy" id="543615"/>
    <lineage>
        <taxon>Bacteria</taxon>
        <taxon>Pseudomonadati</taxon>
        <taxon>Bacteroidota</taxon>
        <taxon>Sphingobacteriia</taxon>
        <taxon>Sphingobacteriales</taxon>
        <taxon>Sphingobacteriaceae</taxon>
        <taxon>Solitalea</taxon>
    </lineage>
</organism>
<feature type="binding site" evidence="3">
    <location>
        <position position="124"/>
    </location>
    <ligand>
        <name>a divalent metal cation</name>
        <dbReference type="ChEBI" id="CHEBI:60240"/>
    </ligand>
</feature>
<proteinExistence type="inferred from homology"/>
<protein>
    <submittedName>
        <fullName evidence="4">Uncharacterized damage-inducible protein DinB (Forms a four-helix bundle)</fullName>
    </submittedName>
</protein>
<dbReference type="AlphaFoldDB" id="A0A521CJQ2"/>
<dbReference type="PANTHER" id="PTHR37302:SF3">
    <property type="entry name" value="DAMAGE-INDUCIBLE PROTEIN DINB"/>
    <property type="match status" value="1"/>
</dbReference>
<comment type="similarity">
    <text evidence="1">Belongs to the DinB family.</text>
</comment>
<name>A0A521CJQ2_9SPHI</name>
<evidence type="ECO:0000256" key="2">
    <source>
        <dbReference type="ARBA" id="ARBA00022723"/>
    </source>
</evidence>
<evidence type="ECO:0000313" key="5">
    <source>
        <dbReference type="Proteomes" id="UP000315971"/>
    </source>
</evidence>
<dbReference type="InterPro" id="IPR034660">
    <property type="entry name" value="DinB/YfiT-like"/>
</dbReference>
<evidence type="ECO:0000256" key="3">
    <source>
        <dbReference type="PIRSR" id="PIRSR607837-1"/>
    </source>
</evidence>
<dbReference type="InterPro" id="IPR007837">
    <property type="entry name" value="DinB"/>
</dbReference>